<evidence type="ECO:0000313" key="3">
    <source>
        <dbReference type="Proteomes" id="UP000646548"/>
    </source>
</evidence>
<evidence type="ECO:0000256" key="1">
    <source>
        <dbReference type="SAM" id="MobiDB-lite"/>
    </source>
</evidence>
<feature type="compositionally biased region" description="Gly residues" evidence="1">
    <location>
        <begin position="33"/>
        <end position="43"/>
    </location>
</feature>
<proteinExistence type="predicted"/>
<organism evidence="2 3">
    <name type="scientific">Oryzias melastigma</name>
    <name type="common">Marine medaka</name>
    <dbReference type="NCBI Taxonomy" id="30732"/>
    <lineage>
        <taxon>Eukaryota</taxon>
        <taxon>Metazoa</taxon>
        <taxon>Chordata</taxon>
        <taxon>Craniata</taxon>
        <taxon>Vertebrata</taxon>
        <taxon>Euteleostomi</taxon>
        <taxon>Actinopterygii</taxon>
        <taxon>Neopterygii</taxon>
        <taxon>Teleostei</taxon>
        <taxon>Neoteleostei</taxon>
        <taxon>Acanthomorphata</taxon>
        <taxon>Ovalentaria</taxon>
        <taxon>Atherinomorphae</taxon>
        <taxon>Beloniformes</taxon>
        <taxon>Adrianichthyidae</taxon>
        <taxon>Oryziinae</taxon>
        <taxon>Oryzias</taxon>
    </lineage>
</organism>
<feature type="region of interest" description="Disordered" evidence="1">
    <location>
        <begin position="16"/>
        <end position="53"/>
    </location>
</feature>
<name>A0A834CBV1_ORYME</name>
<protein>
    <submittedName>
        <fullName evidence="2">Uncharacterized protein</fullName>
    </submittedName>
</protein>
<dbReference type="Proteomes" id="UP000646548">
    <property type="component" value="Unassembled WGS sequence"/>
</dbReference>
<dbReference type="AlphaFoldDB" id="A0A834CBV1"/>
<gene>
    <name evidence="2" type="ORF">FQA47_019241</name>
</gene>
<reference evidence="2" key="1">
    <citation type="journal article" name="BMC Genomics">
        <title>Long-read sequencing and de novo genome assembly of marine medaka (Oryzias melastigma).</title>
        <authorList>
            <person name="Liang P."/>
            <person name="Saqib H.S.A."/>
            <person name="Ni X."/>
            <person name="Shen Y."/>
        </authorList>
    </citation>
    <scope>NUCLEOTIDE SEQUENCE</scope>
    <source>
        <strain evidence="2">Bigg-433</strain>
    </source>
</reference>
<accession>A0A834CBV1</accession>
<comment type="caution">
    <text evidence="2">The sequence shown here is derived from an EMBL/GenBank/DDBJ whole genome shotgun (WGS) entry which is preliminary data.</text>
</comment>
<sequence length="117" mass="13198">MINFLFFFVMARSPTVPPPTKRPRHQQVKRVSGGVGLHGGGGGGEERRGSSQIRSTHHYVGLFYIRNIFKGLKQKNRRRTENAGVSGVGGCMLFERPSVQLSVLSMFIVLLYYHDYE</sequence>
<evidence type="ECO:0000313" key="2">
    <source>
        <dbReference type="EMBL" id="KAF6726259.1"/>
    </source>
</evidence>
<dbReference type="EMBL" id="WKFB01000338">
    <property type="protein sequence ID" value="KAF6726259.1"/>
    <property type="molecule type" value="Genomic_DNA"/>
</dbReference>